<dbReference type="EMBL" id="RSCJ01000014">
    <property type="protein sequence ID" value="RUR78793.1"/>
    <property type="molecule type" value="Genomic_DNA"/>
</dbReference>
<keyword evidence="5" id="KW-1185">Reference proteome</keyword>
<feature type="transmembrane region" description="Helical" evidence="2">
    <location>
        <begin position="110"/>
        <end position="129"/>
    </location>
</feature>
<protein>
    <submittedName>
        <fullName evidence="4">Helix-turn-helix domain-containing protein</fullName>
    </submittedName>
</protein>
<evidence type="ECO:0000256" key="2">
    <source>
        <dbReference type="SAM" id="Phobius"/>
    </source>
</evidence>
<dbReference type="Proteomes" id="UP000268857">
    <property type="component" value="Unassembled WGS sequence"/>
</dbReference>
<evidence type="ECO:0000259" key="3">
    <source>
        <dbReference type="Pfam" id="PF13464"/>
    </source>
</evidence>
<reference evidence="4 5" key="1">
    <citation type="journal article" date="2019" name="Genome Biol. Evol.">
        <title>Day and night: Metabolic profiles and evolutionary relationships of six axenic non-marine cyanobacteria.</title>
        <authorList>
            <person name="Will S.E."/>
            <person name="Henke P."/>
            <person name="Boedeker C."/>
            <person name="Huang S."/>
            <person name="Brinkmann H."/>
            <person name="Rohde M."/>
            <person name="Jarek M."/>
            <person name="Friedl T."/>
            <person name="Seufert S."/>
            <person name="Schumacher M."/>
            <person name="Overmann J."/>
            <person name="Neumann-Schaal M."/>
            <person name="Petersen J."/>
        </authorList>
    </citation>
    <scope>NUCLEOTIDE SEQUENCE [LARGE SCALE GENOMIC DNA]</scope>
    <source>
        <strain evidence="4 5">PCC 6912</strain>
    </source>
</reference>
<dbReference type="PANTHER" id="PTHR34475">
    <property type="match status" value="1"/>
</dbReference>
<keyword evidence="2" id="KW-0812">Transmembrane</keyword>
<evidence type="ECO:0000256" key="1">
    <source>
        <dbReference type="SAM" id="MobiDB-lite"/>
    </source>
</evidence>
<feature type="domain" description="Cytoskeleton protein RodZ-like C-terminal" evidence="3">
    <location>
        <begin position="174"/>
        <end position="243"/>
    </location>
</feature>
<proteinExistence type="predicted"/>
<comment type="caution">
    <text evidence="4">The sequence shown here is derived from an EMBL/GenBank/DDBJ whole genome shotgun (WGS) entry which is preliminary data.</text>
</comment>
<dbReference type="RefSeq" id="WP_016878834.1">
    <property type="nucleotide sequence ID" value="NZ_AJLN01000066.1"/>
</dbReference>
<feature type="region of interest" description="Disordered" evidence="1">
    <location>
        <begin position="228"/>
        <end position="252"/>
    </location>
</feature>
<evidence type="ECO:0000313" key="4">
    <source>
        <dbReference type="EMBL" id="RUR78793.1"/>
    </source>
</evidence>
<dbReference type="AlphaFoldDB" id="A0A3S0ZLS2"/>
<dbReference type="GO" id="GO:0003677">
    <property type="term" value="F:DNA binding"/>
    <property type="evidence" value="ECO:0007669"/>
    <property type="project" value="InterPro"/>
</dbReference>
<organism evidence="4 5">
    <name type="scientific">Chlorogloeopsis fritschii PCC 6912</name>
    <dbReference type="NCBI Taxonomy" id="211165"/>
    <lineage>
        <taxon>Bacteria</taxon>
        <taxon>Bacillati</taxon>
        <taxon>Cyanobacteriota</taxon>
        <taxon>Cyanophyceae</taxon>
        <taxon>Nostocales</taxon>
        <taxon>Chlorogloeopsidaceae</taxon>
        <taxon>Chlorogloeopsis</taxon>
    </lineage>
</organism>
<keyword evidence="2" id="KW-1133">Transmembrane helix</keyword>
<feature type="compositionally biased region" description="Polar residues" evidence="1">
    <location>
        <begin position="242"/>
        <end position="252"/>
    </location>
</feature>
<dbReference type="OrthoDB" id="422634at2"/>
<dbReference type="InterPro" id="IPR010982">
    <property type="entry name" value="Lambda_DNA-bd_dom_sf"/>
</dbReference>
<sequence>MNSFNDAQQEQLKEIGAYLRQLRLEKGLRIEQITAKTLIRQVLLEALEEGRYEDLPEPVFVQGFIKRYGDALGLNGTDLAKNFAINFFLLDSENKNSDAKQKSNIKSIHIPLAVPYAILLAVASFALFIKLSPQNSAESVAKSKNQSSAAIEKTVTSLQTGASRSSRVFPVEVTIELQDDSWLRVKADGKTAFEGTLNKGERKTWTANKHLTILSQNAGAVLVSANNTEQKPLGNSGRVKQVTFTPESVNSQ</sequence>
<dbReference type="InterPro" id="IPR050400">
    <property type="entry name" value="Bact_Cytoskel_RodZ"/>
</dbReference>
<accession>A0A3S0ZLS2</accession>
<dbReference type="Gene3D" id="1.10.260.40">
    <property type="entry name" value="lambda repressor-like DNA-binding domains"/>
    <property type="match status" value="1"/>
</dbReference>
<evidence type="ECO:0000313" key="5">
    <source>
        <dbReference type="Proteomes" id="UP000268857"/>
    </source>
</evidence>
<name>A0A3S0ZLS2_CHLFR</name>
<dbReference type="InterPro" id="IPR025194">
    <property type="entry name" value="RodZ-like_C"/>
</dbReference>
<dbReference type="PANTHER" id="PTHR34475:SF1">
    <property type="entry name" value="CYTOSKELETON PROTEIN RODZ"/>
    <property type="match status" value="1"/>
</dbReference>
<dbReference type="Pfam" id="PF13464">
    <property type="entry name" value="RodZ_C"/>
    <property type="match status" value="1"/>
</dbReference>
<keyword evidence="2" id="KW-0472">Membrane</keyword>
<dbReference type="STRING" id="211165.GCA_000317285_02235"/>
<gene>
    <name evidence="4" type="ORF">PCC6912_35580</name>
</gene>
<dbReference type="Pfam" id="PF13413">
    <property type="entry name" value="HTH_25"/>
    <property type="match status" value="1"/>
</dbReference>